<sequence>MLLLILVKTYIEKRMLSSKTQNKKGNWVVTINVNDQSNTPTFILEVFKNGSAFLSINANDRQPISYDGYISNLNAK</sequence>
<gene>
    <name evidence="1" type="ORF">SAMN05660477_02336</name>
</gene>
<dbReference type="RefSeq" id="WP_079667624.1">
    <property type="nucleotide sequence ID" value="NZ_FUYZ01000008.1"/>
</dbReference>
<reference evidence="1 2" key="1">
    <citation type="submission" date="2017-02" db="EMBL/GenBank/DDBJ databases">
        <authorList>
            <person name="Peterson S.W."/>
        </authorList>
    </citation>
    <scope>NUCLEOTIDE SEQUENCE [LARGE SCALE GENOMIC DNA]</scope>
    <source>
        <strain evidence="1 2">DSM 22323</strain>
    </source>
</reference>
<evidence type="ECO:0000313" key="1">
    <source>
        <dbReference type="EMBL" id="SKC00167.1"/>
    </source>
</evidence>
<dbReference type="OrthoDB" id="1097715at2"/>
<name>A0A1T5FVQ1_9FLAO</name>
<accession>A0A1T5FVQ1</accession>
<dbReference type="Gene3D" id="2.40.128.410">
    <property type="match status" value="1"/>
</dbReference>
<proteinExistence type="predicted"/>
<keyword evidence="2" id="KW-1185">Reference proteome</keyword>
<dbReference type="STRING" id="619805.SAMN05660477_02336"/>
<organism evidence="1 2">
    <name type="scientific">Soonwooa buanensis</name>
    <dbReference type="NCBI Taxonomy" id="619805"/>
    <lineage>
        <taxon>Bacteria</taxon>
        <taxon>Pseudomonadati</taxon>
        <taxon>Bacteroidota</taxon>
        <taxon>Flavobacteriia</taxon>
        <taxon>Flavobacteriales</taxon>
        <taxon>Weeksellaceae</taxon>
        <taxon>Chryseobacterium group</taxon>
        <taxon>Soonwooa</taxon>
    </lineage>
</organism>
<protein>
    <submittedName>
        <fullName evidence="1">Uncharacterized protein</fullName>
    </submittedName>
</protein>
<dbReference type="InterPro" id="IPR025347">
    <property type="entry name" value="DUF4251"/>
</dbReference>
<dbReference type="AlphaFoldDB" id="A0A1T5FVQ1"/>
<dbReference type="EMBL" id="FUYZ01000008">
    <property type="protein sequence ID" value="SKC00167.1"/>
    <property type="molecule type" value="Genomic_DNA"/>
</dbReference>
<dbReference type="Proteomes" id="UP000191112">
    <property type="component" value="Unassembled WGS sequence"/>
</dbReference>
<evidence type="ECO:0000313" key="2">
    <source>
        <dbReference type="Proteomes" id="UP000191112"/>
    </source>
</evidence>
<dbReference type="Pfam" id="PF14059">
    <property type="entry name" value="DUF4251"/>
    <property type="match status" value="1"/>
</dbReference>